<comment type="subcellular location">
    <subcellularLocation>
        <location evidence="1">Membrane</location>
        <topology evidence="1">Multi-pass membrane protein</topology>
    </subcellularLocation>
</comment>
<evidence type="ECO:0000256" key="4">
    <source>
        <dbReference type="ARBA" id="ARBA00022989"/>
    </source>
</evidence>
<evidence type="ECO:0000256" key="5">
    <source>
        <dbReference type="ARBA" id="ARBA00023136"/>
    </source>
</evidence>
<feature type="transmembrane region" description="Helical" evidence="6">
    <location>
        <begin position="186"/>
        <end position="205"/>
    </location>
</feature>
<evidence type="ECO:0000313" key="8">
    <source>
        <dbReference type="Proteomes" id="UP000198983"/>
    </source>
</evidence>
<feature type="transmembrane region" description="Helical" evidence="6">
    <location>
        <begin position="112"/>
        <end position="136"/>
    </location>
</feature>
<dbReference type="RefSeq" id="WP_092655034.1">
    <property type="nucleotide sequence ID" value="NZ_LT629732.1"/>
</dbReference>
<keyword evidence="8" id="KW-1185">Reference proteome</keyword>
<sequence length="293" mass="30941">MLANYLIGLREGLEASLVVVILVAYLVRSDRRRLIPRIWAGVAVAVGVSMAFGALLTFGPRGLSFEAQEAIGGSLSIVAVGFVTWMVFWMARSARGLSSELRGRIDRAADGGRASLVVVAMLAVGREGLETALFLWAATQAATRTTQGTTSTVGPLAGAALGILTAVGLGYLIYRGVLRLNLSKFFTWTGAFLILIAAGVVAYGVHDLQEARILPGVNNLAFDVSGTIAPTSWLGTLLKGTLNFSPATTWLEAAVWVAYVVPVMFWFFRRIRQNNAPATPTAPAVPASASSAG</sequence>
<gene>
    <name evidence="7" type="ORF">SAMN04489717_3889</name>
</gene>
<dbReference type="GO" id="GO:0015093">
    <property type="term" value="F:ferrous iron transmembrane transporter activity"/>
    <property type="evidence" value="ECO:0007669"/>
    <property type="project" value="TreeGrafter"/>
</dbReference>
<dbReference type="PANTHER" id="PTHR31632:SF2">
    <property type="entry name" value="PLASMA MEMBRANE IRON PERMEASE"/>
    <property type="match status" value="1"/>
</dbReference>
<dbReference type="EMBL" id="LT629732">
    <property type="protein sequence ID" value="SDS79241.1"/>
    <property type="molecule type" value="Genomic_DNA"/>
</dbReference>
<organism evidence="7 8">
    <name type="scientific">Actinopolymorpha singaporensis</name>
    <dbReference type="NCBI Taxonomy" id="117157"/>
    <lineage>
        <taxon>Bacteria</taxon>
        <taxon>Bacillati</taxon>
        <taxon>Actinomycetota</taxon>
        <taxon>Actinomycetes</taxon>
        <taxon>Propionibacteriales</taxon>
        <taxon>Actinopolymorphaceae</taxon>
        <taxon>Actinopolymorpha</taxon>
    </lineage>
</organism>
<feature type="transmembrane region" description="Helical" evidence="6">
    <location>
        <begin position="6"/>
        <end position="26"/>
    </location>
</feature>
<feature type="transmembrane region" description="Helical" evidence="6">
    <location>
        <begin position="156"/>
        <end position="174"/>
    </location>
</feature>
<feature type="transmembrane region" description="Helical" evidence="6">
    <location>
        <begin position="70"/>
        <end position="91"/>
    </location>
</feature>
<evidence type="ECO:0000256" key="6">
    <source>
        <dbReference type="SAM" id="Phobius"/>
    </source>
</evidence>
<dbReference type="InterPro" id="IPR004923">
    <property type="entry name" value="FTR1/Fip1/EfeU"/>
</dbReference>
<dbReference type="Pfam" id="PF03239">
    <property type="entry name" value="FTR1"/>
    <property type="match status" value="1"/>
</dbReference>
<dbReference type="GO" id="GO:0033573">
    <property type="term" value="C:high-affinity iron permease complex"/>
    <property type="evidence" value="ECO:0007669"/>
    <property type="project" value="InterPro"/>
</dbReference>
<name>A0A1H1V410_9ACTN</name>
<feature type="transmembrane region" description="Helical" evidence="6">
    <location>
        <begin position="38"/>
        <end position="58"/>
    </location>
</feature>
<keyword evidence="3 6" id="KW-0812">Transmembrane</keyword>
<accession>A0A1H1V410</accession>
<evidence type="ECO:0000256" key="3">
    <source>
        <dbReference type="ARBA" id="ARBA00022692"/>
    </source>
</evidence>
<keyword evidence="4 6" id="KW-1133">Transmembrane helix</keyword>
<feature type="transmembrane region" description="Helical" evidence="6">
    <location>
        <begin position="247"/>
        <end position="268"/>
    </location>
</feature>
<keyword evidence="5 6" id="KW-0472">Membrane</keyword>
<evidence type="ECO:0000313" key="7">
    <source>
        <dbReference type="EMBL" id="SDS79241.1"/>
    </source>
</evidence>
<dbReference type="OrthoDB" id="7260758at2"/>
<dbReference type="NCBIfam" id="NF041756">
    <property type="entry name" value="EfeU"/>
    <property type="match status" value="1"/>
</dbReference>
<protein>
    <submittedName>
        <fullName evidence="7">High-affinity iron transporter</fullName>
    </submittedName>
</protein>
<dbReference type="AlphaFoldDB" id="A0A1H1V410"/>
<evidence type="ECO:0000256" key="1">
    <source>
        <dbReference type="ARBA" id="ARBA00004141"/>
    </source>
</evidence>
<dbReference type="STRING" id="117157.SAMN04489717_3889"/>
<proteinExistence type="inferred from homology"/>
<evidence type="ECO:0000256" key="2">
    <source>
        <dbReference type="ARBA" id="ARBA00008333"/>
    </source>
</evidence>
<reference evidence="7 8" key="1">
    <citation type="submission" date="2016-10" db="EMBL/GenBank/DDBJ databases">
        <authorList>
            <person name="de Groot N.N."/>
        </authorList>
    </citation>
    <scope>NUCLEOTIDE SEQUENCE [LARGE SCALE GENOMIC DNA]</scope>
    <source>
        <strain evidence="7 8">DSM 22024</strain>
    </source>
</reference>
<comment type="similarity">
    <text evidence="2">Belongs to the oxidase-dependent Fe transporter (OFeT) (TC 9.A.10.1) family.</text>
</comment>
<dbReference type="Proteomes" id="UP000198983">
    <property type="component" value="Chromosome I"/>
</dbReference>
<dbReference type="PANTHER" id="PTHR31632">
    <property type="entry name" value="IRON TRANSPORTER FTH1"/>
    <property type="match status" value="1"/>
</dbReference>